<evidence type="ECO:0000313" key="3">
    <source>
        <dbReference type="Proteomes" id="UP000807716"/>
    </source>
</evidence>
<dbReference type="Proteomes" id="UP000807716">
    <property type="component" value="Unassembled WGS sequence"/>
</dbReference>
<protein>
    <recommendedName>
        <fullName evidence="1">N-acetyltransferase domain-containing protein</fullName>
    </recommendedName>
</protein>
<dbReference type="EMBL" id="JAAAJB010000622">
    <property type="protein sequence ID" value="KAG0252889.1"/>
    <property type="molecule type" value="Genomic_DNA"/>
</dbReference>
<evidence type="ECO:0000259" key="1">
    <source>
        <dbReference type="Pfam" id="PF13302"/>
    </source>
</evidence>
<dbReference type="OrthoDB" id="41238at2759"/>
<accession>A0A9P6TZ79</accession>
<dbReference type="InterPro" id="IPR051908">
    <property type="entry name" value="Ribosomal_N-acetyltransferase"/>
</dbReference>
<dbReference type="InterPro" id="IPR000182">
    <property type="entry name" value="GNAT_dom"/>
</dbReference>
<organism evidence="2 3">
    <name type="scientific">Actinomortierella ambigua</name>
    <dbReference type="NCBI Taxonomy" id="1343610"/>
    <lineage>
        <taxon>Eukaryota</taxon>
        <taxon>Fungi</taxon>
        <taxon>Fungi incertae sedis</taxon>
        <taxon>Mucoromycota</taxon>
        <taxon>Mortierellomycotina</taxon>
        <taxon>Mortierellomycetes</taxon>
        <taxon>Mortierellales</taxon>
        <taxon>Mortierellaceae</taxon>
        <taxon>Actinomortierella</taxon>
    </lineage>
</organism>
<feature type="domain" description="N-acetyltransferase" evidence="1">
    <location>
        <begin position="31"/>
        <end position="198"/>
    </location>
</feature>
<dbReference type="PANTHER" id="PTHR43441:SF2">
    <property type="entry name" value="FAMILY ACETYLTRANSFERASE, PUTATIVE (AFU_ORTHOLOGUE AFUA_7G00850)-RELATED"/>
    <property type="match status" value="1"/>
</dbReference>
<dbReference type="Gene3D" id="3.40.630.30">
    <property type="match status" value="1"/>
</dbReference>
<dbReference type="PANTHER" id="PTHR43441">
    <property type="entry name" value="RIBOSOMAL-PROTEIN-SERINE ACETYLTRANSFERASE"/>
    <property type="match status" value="1"/>
</dbReference>
<dbReference type="InterPro" id="IPR016181">
    <property type="entry name" value="Acyl_CoA_acyltransferase"/>
</dbReference>
<keyword evidence="3" id="KW-1185">Reference proteome</keyword>
<sequence length="287" mass="32249">MKVTFTKLPKSSYAQEALGPWSGYRLESDNILLAPIVPERDLKTMWDVYAKNDGLWQFFPCGDQSTFEDFCRTKRAEFDPVNNYFSWAIYLKVPEGDAEGASGTNGNVSIAAAGPQMPKTKKVCVGGVSLLDITLSTRRFEIGAIWFDRAVHGTFVMLETNYLLLRFCFDAMQAGRVQWKCHHGNIASQKAALKLGFQFEGCLRKHILHHDGTWRNSMFYSMTDDDFYGREEPTTHARKGLDVAKAGADAIAQAGTHVSQGAERRLEELIADRKKNGKPVPESVFHR</sequence>
<evidence type="ECO:0000313" key="2">
    <source>
        <dbReference type="EMBL" id="KAG0252889.1"/>
    </source>
</evidence>
<reference evidence="2" key="1">
    <citation type="journal article" date="2020" name="Fungal Divers.">
        <title>Resolving the Mortierellaceae phylogeny through synthesis of multi-gene phylogenetics and phylogenomics.</title>
        <authorList>
            <person name="Vandepol N."/>
            <person name="Liber J."/>
            <person name="Desiro A."/>
            <person name="Na H."/>
            <person name="Kennedy M."/>
            <person name="Barry K."/>
            <person name="Grigoriev I.V."/>
            <person name="Miller A.N."/>
            <person name="O'Donnell K."/>
            <person name="Stajich J.E."/>
            <person name="Bonito G."/>
        </authorList>
    </citation>
    <scope>NUCLEOTIDE SEQUENCE</scope>
    <source>
        <strain evidence="2">BC1065</strain>
    </source>
</reference>
<dbReference type="AlphaFoldDB" id="A0A9P6TZ79"/>
<dbReference type="Pfam" id="PF13302">
    <property type="entry name" value="Acetyltransf_3"/>
    <property type="match status" value="1"/>
</dbReference>
<dbReference type="SUPFAM" id="SSF55729">
    <property type="entry name" value="Acyl-CoA N-acyltransferases (Nat)"/>
    <property type="match status" value="1"/>
</dbReference>
<proteinExistence type="predicted"/>
<name>A0A9P6TZ79_9FUNG</name>
<dbReference type="GO" id="GO:1990189">
    <property type="term" value="F:protein N-terminal-serine acetyltransferase activity"/>
    <property type="evidence" value="ECO:0007669"/>
    <property type="project" value="TreeGrafter"/>
</dbReference>
<gene>
    <name evidence="2" type="ORF">DFQ27_007782</name>
</gene>
<comment type="caution">
    <text evidence="2">The sequence shown here is derived from an EMBL/GenBank/DDBJ whole genome shotgun (WGS) entry which is preliminary data.</text>
</comment>
<dbReference type="GO" id="GO:0008999">
    <property type="term" value="F:protein-N-terminal-alanine acetyltransferase activity"/>
    <property type="evidence" value="ECO:0007669"/>
    <property type="project" value="TreeGrafter"/>
</dbReference>